<dbReference type="EMBL" id="JACEIK010000016">
    <property type="protein sequence ID" value="MCD7446563.1"/>
    <property type="molecule type" value="Genomic_DNA"/>
</dbReference>
<dbReference type="SUPFAM" id="SSF49562">
    <property type="entry name" value="C2 domain (Calcium/lipid-binding domain, CaLB)"/>
    <property type="match status" value="1"/>
</dbReference>
<reference evidence="2 3" key="1">
    <citation type="journal article" date="2021" name="BMC Genomics">
        <title>Datura genome reveals duplications of psychoactive alkaloid biosynthetic genes and high mutation rate following tissue culture.</title>
        <authorList>
            <person name="Rajewski A."/>
            <person name="Carter-House D."/>
            <person name="Stajich J."/>
            <person name="Litt A."/>
        </authorList>
    </citation>
    <scope>NUCLEOTIDE SEQUENCE [LARGE SCALE GENOMIC DNA]</scope>
    <source>
        <strain evidence="2">AR-01</strain>
    </source>
</reference>
<dbReference type="PANTHER" id="PTHR32246:SF96">
    <property type="entry name" value="PROTEIN SRC2 HOMOLOG"/>
    <property type="match status" value="1"/>
</dbReference>
<dbReference type="Pfam" id="PF00168">
    <property type="entry name" value="C2"/>
    <property type="match status" value="1"/>
</dbReference>
<dbReference type="InterPro" id="IPR000008">
    <property type="entry name" value="C2_dom"/>
</dbReference>
<evidence type="ECO:0000313" key="2">
    <source>
        <dbReference type="EMBL" id="MCD7446563.1"/>
    </source>
</evidence>
<dbReference type="Proteomes" id="UP000823775">
    <property type="component" value="Unassembled WGS sequence"/>
</dbReference>
<evidence type="ECO:0000313" key="3">
    <source>
        <dbReference type="Proteomes" id="UP000823775"/>
    </source>
</evidence>
<dbReference type="PANTHER" id="PTHR32246">
    <property type="entry name" value="INGRESSION PROTEIN FIC1"/>
    <property type="match status" value="1"/>
</dbReference>
<dbReference type="Gene3D" id="2.60.40.150">
    <property type="entry name" value="C2 domain"/>
    <property type="match status" value="1"/>
</dbReference>
<gene>
    <name evidence="2" type="ORF">HAX54_010755</name>
</gene>
<protein>
    <recommendedName>
        <fullName evidence="1">C2 domain-containing protein</fullName>
    </recommendedName>
</protein>
<accession>A0ABS8RIV9</accession>
<comment type="caution">
    <text evidence="2">The sequence shown here is derived from an EMBL/GenBank/DDBJ whole genome shotgun (WGS) entry which is preliminary data.</text>
</comment>
<evidence type="ECO:0000259" key="1">
    <source>
        <dbReference type="PROSITE" id="PS50004"/>
    </source>
</evidence>
<dbReference type="InterPro" id="IPR035892">
    <property type="entry name" value="C2_domain_sf"/>
</dbReference>
<organism evidence="2 3">
    <name type="scientific">Datura stramonium</name>
    <name type="common">Jimsonweed</name>
    <name type="synonym">Common thornapple</name>
    <dbReference type="NCBI Taxonomy" id="4076"/>
    <lineage>
        <taxon>Eukaryota</taxon>
        <taxon>Viridiplantae</taxon>
        <taxon>Streptophyta</taxon>
        <taxon>Embryophyta</taxon>
        <taxon>Tracheophyta</taxon>
        <taxon>Spermatophyta</taxon>
        <taxon>Magnoliopsida</taxon>
        <taxon>eudicotyledons</taxon>
        <taxon>Gunneridae</taxon>
        <taxon>Pentapetalae</taxon>
        <taxon>asterids</taxon>
        <taxon>lamiids</taxon>
        <taxon>Solanales</taxon>
        <taxon>Solanaceae</taxon>
        <taxon>Solanoideae</taxon>
        <taxon>Datureae</taxon>
        <taxon>Datura</taxon>
    </lineage>
</organism>
<dbReference type="PROSITE" id="PS50004">
    <property type="entry name" value="C2"/>
    <property type="match status" value="1"/>
</dbReference>
<sequence>MEARYFYFTLHSASNLVDVRKLGEMKVYAKVSIAGKSKCTEVDAVNKTNPEWNSTLCFIVPKKDIKQGDVPVHIDLFCQRSLSHDKKDSNQNQNTSFGTLKFSYKLGEKILVAVLDSSSSPPSSSSSQDFARKIGIASIGVGLLNAMATALN</sequence>
<proteinExistence type="predicted"/>
<keyword evidence="3" id="KW-1185">Reference proteome</keyword>
<feature type="domain" description="C2" evidence="1">
    <location>
        <begin position="1"/>
        <end position="111"/>
    </location>
</feature>
<name>A0ABS8RIV9_DATST</name>